<evidence type="ECO:0000313" key="2">
    <source>
        <dbReference type="Proteomes" id="UP001304050"/>
    </source>
</evidence>
<organism evidence="1 2">
    <name type="scientific">Rhizobium mulingense</name>
    <dbReference type="NCBI Taxonomy" id="3031128"/>
    <lineage>
        <taxon>Bacteria</taxon>
        <taxon>Pseudomonadati</taxon>
        <taxon>Pseudomonadota</taxon>
        <taxon>Alphaproteobacteria</taxon>
        <taxon>Hyphomicrobiales</taxon>
        <taxon>Rhizobiaceae</taxon>
        <taxon>Rhizobium/Agrobacterium group</taxon>
        <taxon>Rhizobium</taxon>
    </lineage>
</organism>
<sequence>MTLDVMLIHSFERNAYRARAMHDFLEFALNKQPEERISHGEVARWAGALDNWAFYNVTALEIAIGYYRGELDYTFCDGVMNDLWGAVQAGFGPGNIQVPEPFFEIYLAFDAGEYHRKPDKSDNPVADFTNPLIAELVTRLGL</sequence>
<evidence type="ECO:0000313" key="1">
    <source>
        <dbReference type="EMBL" id="MEA3519758.1"/>
    </source>
</evidence>
<dbReference type="Proteomes" id="UP001304050">
    <property type="component" value="Unassembled WGS sequence"/>
</dbReference>
<name>A0ACC6N2Y8_9HYPH</name>
<keyword evidence="2" id="KW-1185">Reference proteome</keyword>
<gene>
    <name evidence="1" type="ORF">U8465_22005</name>
</gene>
<proteinExistence type="predicted"/>
<reference evidence="1" key="1">
    <citation type="submission" date="2023-12" db="EMBL/GenBank/DDBJ databases">
        <title>Diversity of Rhizobium in root nodule of phaseolus vulgaris.</title>
        <authorList>
            <person name="Wang H."/>
        </authorList>
    </citation>
    <scope>NUCLEOTIDE SEQUENCE</scope>
    <source>
        <strain evidence="1">MJ31</strain>
    </source>
</reference>
<accession>A0ACC6N2Y8</accession>
<dbReference type="EMBL" id="JAYESG010000012">
    <property type="protein sequence ID" value="MEA3519758.1"/>
    <property type="molecule type" value="Genomic_DNA"/>
</dbReference>
<protein>
    <submittedName>
        <fullName evidence="1">Uncharacterized protein</fullName>
    </submittedName>
</protein>
<comment type="caution">
    <text evidence="1">The sequence shown here is derived from an EMBL/GenBank/DDBJ whole genome shotgun (WGS) entry which is preliminary data.</text>
</comment>